<keyword evidence="2" id="KW-1185">Reference proteome</keyword>
<sequence>MYAYIPQVYLATKTIIIMGTSIQGRCAAALCKPIHVSSINTNDIFKNDLNGICIYAMSLCWSESKIVFRTTIWTSSHLWIFINCEYCCWQPWFVSCISIKILNPHLKQIIFVFHTKVLLGQKQFVQMHGFEARLVQHLHLKYVNRCILRLNNFMRDLYILNRKLCWKFLEVNRGKLNIFQQFNNMFKKQTV</sequence>
<gene>
    <name evidence="1" type="ORF">HINF_LOCUS19393</name>
</gene>
<proteinExistence type="predicted"/>
<protein>
    <submittedName>
        <fullName evidence="1">Hypothetical_protein</fullName>
    </submittedName>
</protein>
<comment type="caution">
    <text evidence="1">The sequence shown here is derived from an EMBL/GenBank/DDBJ whole genome shotgun (WGS) entry which is preliminary data.</text>
</comment>
<organism evidence="1 2">
    <name type="scientific">Hexamita inflata</name>
    <dbReference type="NCBI Taxonomy" id="28002"/>
    <lineage>
        <taxon>Eukaryota</taxon>
        <taxon>Metamonada</taxon>
        <taxon>Diplomonadida</taxon>
        <taxon>Hexamitidae</taxon>
        <taxon>Hexamitinae</taxon>
        <taxon>Hexamita</taxon>
    </lineage>
</organism>
<evidence type="ECO:0000313" key="1">
    <source>
        <dbReference type="EMBL" id="CAL6005467.1"/>
    </source>
</evidence>
<dbReference type="Proteomes" id="UP001642409">
    <property type="component" value="Unassembled WGS sequence"/>
</dbReference>
<evidence type="ECO:0000313" key="2">
    <source>
        <dbReference type="Proteomes" id="UP001642409"/>
    </source>
</evidence>
<reference evidence="1 2" key="1">
    <citation type="submission" date="2024-07" db="EMBL/GenBank/DDBJ databases">
        <authorList>
            <person name="Akdeniz Z."/>
        </authorList>
    </citation>
    <scope>NUCLEOTIDE SEQUENCE [LARGE SCALE GENOMIC DNA]</scope>
</reference>
<accession>A0ABP1HYX4</accession>
<name>A0ABP1HYX4_9EUKA</name>
<dbReference type="EMBL" id="CAXDID020000051">
    <property type="protein sequence ID" value="CAL6005467.1"/>
    <property type="molecule type" value="Genomic_DNA"/>
</dbReference>